<dbReference type="EMBL" id="CM037159">
    <property type="protein sequence ID" value="KAH7866877.1"/>
    <property type="molecule type" value="Genomic_DNA"/>
</dbReference>
<dbReference type="Proteomes" id="UP000828048">
    <property type="component" value="Chromosome 9"/>
</dbReference>
<comment type="caution">
    <text evidence="1">The sequence shown here is derived from an EMBL/GenBank/DDBJ whole genome shotgun (WGS) entry which is preliminary data.</text>
</comment>
<accession>A0ACB7ZLX5</accession>
<reference evidence="1 2" key="1">
    <citation type="journal article" date="2021" name="Hortic Res">
        <title>High-quality reference genome and annotation aids understanding of berry development for evergreen blueberry (Vaccinium darrowii).</title>
        <authorList>
            <person name="Yu J."/>
            <person name="Hulse-Kemp A.M."/>
            <person name="Babiker E."/>
            <person name="Staton M."/>
        </authorList>
    </citation>
    <scope>NUCLEOTIDE SEQUENCE [LARGE SCALE GENOMIC DNA]</scope>
    <source>
        <strain evidence="2">cv. NJ 8807/NJ 8810</strain>
        <tissue evidence="1">Young leaf</tissue>
    </source>
</reference>
<proteinExistence type="predicted"/>
<evidence type="ECO:0000313" key="1">
    <source>
        <dbReference type="EMBL" id="KAH7866877.1"/>
    </source>
</evidence>
<name>A0ACB7ZLX5_9ERIC</name>
<protein>
    <submittedName>
        <fullName evidence="1">Uncharacterized protein</fullName>
    </submittedName>
</protein>
<keyword evidence="2" id="KW-1185">Reference proteome</keyword>
<sequence>MNPLFALQPSIRFLNAIETCLIGYRQSELGKTDHSYLTPINQTTWDAWKKTDPIPGCNMQNTSHQFVSLIKGNVSWNGCTSRYITFQAGSPAMNFEAKVVTFMCNSEVKFCRVAQEVNPAEDSRRVKMVAYKLKSGAAVWWDQLQTKRRSQGKDSVRTWRRMRQLMMDSVAAEAMAKESQEVIDYVRQKLAETNAKNKAAADKGRRVKLFNEGDEGFVMEDHEQKQQQPKLNNCMMEKEKNSRRRRRIWVIPGFKVKDIHFVCFECPSIPPGVTFPGIVVPLNLENIPVESLNGLHDFAKLALKNYNERNNTSHQFVNLIKVNASWNGCTTRYITFQAGSPAMNFEAKVVTFMCNSEVKFSRVAQEVNPAEGSDFQYPPCLESHAMVGKVEHCDGGGTNAVTRAITWAAVVLDDN</sequence>
<gene>
    <name evidence="1" type="ORF">Vadar_026243</name>
</gene>
<organism evidence="1 2">
    <name type="scientific">Vaccinium darrowii</name>
    <dbReference type="NCBI Taxonomy" id="229202"/>
    <lineage>
        <taxon>Eukaryota</taxon>
        <taxon>Viridiplantae</taxon>
        <taxon>Streptophyta</taxon>
        <taxon>Embryophyta</taxon>
        <taxon>Tracheophyta</taxon>
        <taxon>Spermatophyta</taxon>
        <taxon>Magnoliopsida</taxon>
        <taxon>eudicotyledons</taxon>
        <taxon>Gunneridae</taxon>
        <taxon>Pentapetalae</taxon>
        <taxon>asterids</taxon>
        <taxon>Ericales</taxon>
        <taxon>Ericaceae</taxon>
        <taxon>Vaccinioideae</taxon>
        <taxon>Vaccinieae</taxon>
        <taxon>Vaccinium</taxon>
    </lineage>
</organism>
<evidence type="ECO:0000313" key="2">
    <source>
        <dbReference type="Proteomes" id="UP000828048"/>
    </source>
</evidence>